<organism evidence="2 3">
    <name type="scientific">Janibacter cremeus</name>
    <dbReference type="NCBI Taxonomy" id="1285192"/>
    <lineage>
        <taxon>Bacteria</taxon>
        <taxon>Bacillati</taxon>
        <taxon>Actinomycetota</taxon>
        <taxon>Actinomycetes</taxon>
        <taxon>Micrococcales</taxon>
        <taxon>Intrasporangiaceae</taxon>
        <taxon>Janibacter</taxon>
    </lineage>
</organism>
<name>A0A852VJK2_9MICO</name>
<accession>A0A852VJK2</accession>
<evidence type="ECO:0000256" key="1">
    <source>
        <dbReference type="SAM" id="Phobius"/>
    </source>
</evidence>
<keyword evidence="1" id="KW-0812">Transmembrane</keyword>
<keyword evidence="3" id="KW-1185">Reference proteome</keyword>
<gene>
    <name evidence="2" type="ORF">BJY20_000679</name>
</gene>
<proteinExistence type="predicted"/>
<comment type="caution">
    <text evidence="2">The sequence shown here is derived from an EMBL/GenBank/DDBJ whole genome shotgun (WGS) entry which is preliminary data.</text>
</comment>
<dbReference type="EMBL" id="JACCAE010000001">
    <property type="protein sequence ID" value="NYF97287.1"/>
    <property type="molecule type" value="Genomic_DNA"/>
</dbReference>
<dbReference type="RefSeq" id="WP_185990243.1">
    <property type="nucleotide sequence ID" value="NZ_JACCAE010000001.1"/>
</dbReference>
<evidence type="ECO:0000313" key="3">
    <source>
        <dbReference type="Proteomes" id="UP000554054"/>
    </source>
</evidence>
<dbReference type="AlphaFoldDB" id="A0A852VJK2"/>
<keyword evidence="1" id="KW-1133">Transmembrane helix</keyword>
<sequence length="65" mass="6641">MDLIAVILMPGTPQAKSRGSAFALGWVLGLVIVNVIVASLGLGALLSGLNPSLTDPHRGHGAWIP</sequence>
<keyword evidence="1" id="KW-0472">Membrane</keyword>
<evidence type="ECO:0000313" key="2">
    <source>
        <dbReference type="EMBL" id="NYF97287.1"/>
    </source>
</evidence>
<reference evidence="2 3" key="1">
    <citation type="submission" date="2020-07" db="EMBL/GenBank/DDBJ databases">
        <title>Sequencing the genomes of 1000 actinobacteria strains.</title>
        <authorList>
            <person name="Klenk H.-P."/>
        </authorList>
    </citation>
    <scope>NUCLEOTIDE SEQUENCE [LARGE SCALE GENOMIC DNA]</scope>
    <source>
        <strain evidence="2 3">DSM 26154</strain>
    </source>
</reference>
<protein>
    <submittedName>
        <fullName evidence="2">Uncharacterized protein</fullName>
    </submittedName>
</protein>
<feature type="transmembrane region" description="Helical" evidence="1">
    <location>
        <begin position="21"/>
        <end position="46"/>
    </location>
</feature>
<dbReference type="Proteomes" id="UP000554054">
    <property type="component" value="Unassembled WGS sequence"/>
</dbReference>